<name>M7PJE5_9GAMM</name>
<keyword evidence="2 5" id="KW-0812">Transmembrane</keyword>
<dbReference type="HAMAP" id="MF_00902">
    <property type="entry name" value="TatC"/>
    <property type="match status" value="1"/>
</dbReference>
<keyword evidence="5" id="KW-0653">Protein transport</keyword>
<dbReference type="STRING" id="1286106.MPL1_01941"/>
<dbReference type="OrthoDB" id="9777044at2"/>
<feature type="transmembrane region" description="Helical" evidence="5">
    <location>
        <begin position="155"/>
        <end position="178"/>
    </location>
</feature>
<comment type="subunit">
    <text evidence="5">The Tat system comprises two distinct complexes: a TatABC complex, containing multiple copies of TatA, TatB and TatC subunits, and a separate TatA complex, containing only TatA subunits. Substrates initially bind to the TatABC complex, which probably triggers association of the separate TatA complex to form the active translocon.</text>
</comment>
<dbReference type="PANTHER" id="PTHR30371:SF0">
    <property type="entry name" value="SEC-INDEPENDENT PROTEIN TRANSLOCASE PROTEIN TATC, CHLOROPLASTIC-RELATED"/>
    <property type="match status" value="1"/>
</dbReference>
<dbReference type="GO" id="GO:0009977">
    <property type="term" value="F:proton motive force dependent protein transmembrane transporter activity"/>
    <property type="evidence" value="ECO:0007669"/>
    <property type="project" value="TreeGrafter"/>
</dbReference>
<dbReference type="AlphaFoldDB" id="M7PJE5"/>
<reference evidence="6 7" key="1">
    <citation type="journal article" date="2013" name="Genome Announc.">
        <title>Draft Genome Sequence of Methylophaga lonarensis MPLT, a Haloalkaliphilic (Non-Methane-Utilizing) Methylotroph.</title>
        <authorList>
            <person name="Shetty S.A."/>
            <person name="Marathe N.P."/>
            <person name="Munot H."/>
            <person name="Antony C.P."/>
            <person name="Dhotre D.P."/>
            <person name="Murrell J.C."/>
            <person name="Shouche Y.S."/>
        </authorList>
    </citation>
    <scope>NUCLEOTIDE SEQUENCE [LARGE SCALE GENOMIC DNA]</scope>
    <source>
        <strain evidence="6 7">MPL</strain>
    </source>
</reference>
<dbReference type="Pfam" id="PF00902">
    <property type="entry name" value="TatC"/>
    <property type="match status" value="1"/>
</dbReference>
<feature type="transmembrane region" description="Helical" evidence="5">
    <location>
        <begin position="190"/>
        <end position="208"/>
    </location>
</feature>
<proteinExistence type="inferred from homology"/>
<protein>
    <recommendedName>
        <fullName evidence="5">Sec-independent protein translocase protein TatC</fullName>
    </recommendedName>
</protein>
<dbReference type="PANTHER" id="PTHR30371">
    <property type="entry name" value="SEC-INDEPENDENT PROTEIN TRANSLOCASE PROTEIN TATC"/>
    <property type="match status" value="1"/>
</dbReference>
<evidence type="ECO:0000256" key="4">
    <source>
        <dbReference type="ARBA" id="ARBA00023136"/>
    </source>
</evidence>
<comment type="similarity">
    <text evidence="5">Belongs to the TatC family.</text>
</comment>
<keyword evidence="7" id="KW-1185">Reference proteome</keyword>
<dbReference type="GO" id="GO:0065002">
    <property type="term" value="P:intracellular protein transmembrane transport"/>
    <property type="evidence" value="ECO:0007669"/>
    <property type="project" value="TreeGrafter"/>
</dbReference>
<dbReference type="InterPro" id="IPR002033">
    <property type="entry name" value="TatC"/>
</dbReference>
<evidence type="ECO:0000313" key="6">
    <source>
        <dbReference type="EMBL" id="EMR14020.1"/>
    </source>
</evidence>
<evidence type="ECO:0000313" key="7">
    <source>
        <dbReference type="Proteomes" id="UP000012019"/>
    </source>
</evidence>
<dbReference type="GO" id="GO:0043953">
    <property type="term" value="P:protein transport by the Tat complex"/>
    <property type="evidence" value="ECO:0007669"/>
    <property type="project" value="UniProtKB-UniRule"/>
</dbReference>
<dbReference type="EMBL" id="APHR01000009">
    <property type="protein sequence ID" value="EMR14020.1"/>
    <property type="molecule type" value="Genomic_DNA"/>
</dbReference>
<dbReference type="NCBIfam" id="TIGR00945">
    <property type="entry name" value="tatC"/>
    <property type="match status" value="1"/>
</dbReference>
<comment type="caution">
    <text evidence="5">Lacks conserved residue(s) required for the propagation of feature annotation.</text>
</comment>
<organism evidence="6 7">
    <name type="scientific">Methylophaga lonarensis MPL</name>
    <dbReference type="NCBI Taxonomy" id="1286106"/>
    <lineage>
        <taxon>Bacteria</taxon>
        <taxon>Pseudomonadati</taxon>
        <taxon>Pseudomonadota</taxon>
        <taxon>Gammaproteobacteria</taxon>
        <taxon>Thiotrichales</taxon>
        <taxon>Piscirickettsiaceae</taxon>
        <taxon>Methylophaga</taxon>
    </lineage>
</organism>
<evidence type="ECO:0000256" key="1">
    <source>
        <dbReference type="ARBA" id="ARBA00004141"/>
    </source>
</evidence>
<comment type="function">
    <text evidence="5">Part of the twin-arginine translocation (Tat) system that transports large folded proteins containing a characteristic twin-arginine motif in their signal peptide across membranes. Together with TatB, TatC is part of a receptor directly interacting with Tat signal peptides.</text>
</comment>
<keyword evidence="5" id="KW-0811">Translocation</keyword>
<evidence type="ECO:0000256" key="3">
    <source>
        <dbReference type="ARBA" id="ARBA00022989"/>
    </source>
</evidence>
<dbReference type="eggNOG" id="COG0805">
    <property type="taxonomic scope" value="Bacteria"/>
</dbReference>
<dbReference type="GO" id="GO:0033281">
    <property type="term" value="C:TAT protein transport complex"/>
    <property type="evidence" value="ECO:0007669"/>
    <property type="project" value="UniProtKB-UniRule"/>
</dbReference>
<gene>
    <name evidence="5" type="primary">tatC</name>
    <name evidence="6" type="ORF">MPL1_01941</name>
</gene>
<keyword evidence="4 5" id="KW-0472">Membrane</keyword>
<dbReference type="Proteomes" id="UP000012019">
    <property type="component" value="Unassembled WGS sequence"/>
</dbReference>
<keyword evidence="5" id="KW-1003">Cell membrane</keyword>
<evidence type="ECO:0000256" key="2">
    <source>
        <dbReference type="ARBA" id="ARBA00022692"/>
    </source>
</evidence>
<sequence>MSSENSFLSHLLELRDRLLRSIVGMLALTILLLPFANDIYRLLAEPLLLSLPVGGQMIATEVTTPFFIPMKAVLLVAFLLSSPYTIYQLWAFVAPGLHDSERRLLIPLVLSSVLLLFCGIAFAYFLVFPVVFGFISSTTPEGVAMMTDIGRYLDFALTLFIAFGLAFETPVVVVLLVRLGVVSVNALREARAYVIVGAFVLGAIVTPPDIMSQFLLAIPMWILYEIGIMVAGLIEQRNQAFSKTPQSENHR</sequence>
<keyword evidence="5" id="KW-0813">Transport</keyword>
<dbReference type="PATRIC" id="fig|1286106.3.peg.391"/>
<feature type="transmembrane region" description="Helical" evidence="5">
    <location>
        <begin position="18"/>
        <end position="35"/>
    </location>
</feature>
<dbReference type="PRINTS" id="PR01840">
    <property type="entry name" value="TATCFAMILY"/>
</dbReference>
<accession>M7PJE5</accession>
<comment type="caution">
    <text evidence="6">The sequence shown here is derived from an EMBL/GenBank/DDBJ whole genome shotgun (WGS) entry which is preliminary data.</text>
</comment>
<keyword evidence="3 5" id="KW-1133">Transmembrane helix</keyword>
<feature type="transmembrane region" description="Helical" evidence="5">
    <location>
        <begin position="214"/>
        <end position="234"/>
    </location>
</feature>
<comment type="subcellular location">
    <subcellularLocation>
        <location evidence="5">Cell membrane</location>
        <topology evidence="5">Multi-pass membrane protein</topology>
    </subcellularLocation>
    <subcellularLocation>
        <location evidence="1">Membrane</location>
        <topology evidence="1">Multi-pass membrane protein</topology>
    </subcellularLocation>
</comment>
<evidence type="ECO:0000256" key="5">
    <source>
        <dbReference type="HAMAP-Rule" id="MF_00902"/>
    </source>
</evidence>
<feature type="transmembrane region" description="Helical" evidence="5">
    <location>
        <begin position="105"/>
        <end position="135"/>
    </location>
</feature>